<evidence type="ECO:0000256" key="1">
    <source>
        <dbReference type="SAM" id="MobiDB-lite"/>
    </source>
</evidence>
<feature type="region of interest" description="Disordered" evidence="1">
    <location>
        <begin position="204"/>
        <end position="250"/>
    </location>
</feature>
<protein>
    <recommendedName>
        <fullName evidence="2">DUF4283 domain-containing protein</fullName>
    </recommendedName>
</protein>
<feature type="region of interest" description="Disordered" evidence="1">
    <location>
        <begin position="393"/>
        <end position="416"/>
    </location>
</feature>
<feature type="compositionally biased region" description="Basic and acidic residues" evidence="1">
    <location>
        <begin position="434"/>
        <end position="445"/>
    </location>
</feature>
<reference evidence="3 4" key="1">
    <citation type="journal article" date="2021" name="BMC Genomics">
        <title>Datura genome reveals duplications of psychoactive alkaloid biosynthetic genes and high mutation rate following tissue culture.</title>
        <authorList>
            <person name="Rajewski A."/>
            <person name="Carter-House D."/>
            <person name="Stajich J."/>
            <person name="Litt A."/>
        </authorList>
    </citation>
    <scope>NUCLEOTIDE SEQUENCE [LARGE SCALE GENOMIC DNA]</scope>
    <source>
        <strain evidence="3">AR-01</strain>
    </source>
</reference>
<dbReference type="Pfam" id="PF14111">
    <property type="entry name" value="DUF4283"/>
    <property type="match status" value="1"/>
</dbReference>
<accession>A0ABS8VMY6</accession>
<feature type="region of interest" description="Disordered" evidence="1">
    <location>
        <begin position="146"/>
        <end position="168"/>
    </location>
</feature>
<evidence type="ECO:0000259" key="2">
    <source>
        <dbReference type="Pfam" id="PF14111"/>
    </source>
</evidence>
<dbReference type="Proteomes" id="UP000823775">
    <property type="component" value="Unassembled WGS sequence"/>
</dbReference>
<organism evidence="3 4">
    <name type="scientific">Datura stramonium</name>
    <name type="common">Jimsonweed</name>
    <name type="synonym">Common thornapple</name>
    <dbReference type="NCBI Taxonomy" id="4076"/>
    <lineage>
        <taxon>Eukaryota</taxon>
        <taxon>Viridiplantae</taxon>
        <taxon>Streptophyta</taxon>
        <taxon>Embryophyta</taxon>
        <taxon>Tracheophyta</taxon>
        <taxon>Spermatophyta</taxon>
        <taxon>Magnoliopsida</taxon>
        <taxon>eudicotyledons</taxon>
        <taxon>Gunneridae</taxon>
        <taxon>Pentapetalae</taxon>
        <taxon>asterids</taxon>
        <taxon>lamiids</taxon>
        <taxon>Solanales</taxon>
        <taxon>Solanaceae</taxon>
        <taxon>Solanoideae</taxon>
        <taxon>Datureae</taxon>
        <taxon>Datura</taxon>
    </lineage>
</organism>
<feature type="domain" description="DUF4283" evidence="2">
    <location>
        <begin position="51"/>
        <end position="116"/>
    </location>
</feature>
<keyword evidence="4" id="KW-1185">Reference proteome</keyword>
<feature type="compositionally biased region" description="Basic and acidic residues" evidence="1">
    <location>
        <begin position="146"/>
        <end position="159"/>
    </location>
</feature>
<evidence type="ECO:0000313" key="3">
    <source>
        <dbReference type="EMBL" id="MCE0480968.1"/>
    </source>
</evidence>
<proteinExistence type="predicted"/>
<name>A0ABS8VMY6_DATST</name>
<sequence length="445" mass="49415">MSFMEALAWPALDRWKMSQEGVLEGTQLLAVRGAHCEEKKLFKFLLGWVLCDSLEAIKNWVAEEWGVAEGVKITQLNDTQFLFRFVREDQAVKILNEGRRWFDNNFMHLERWKENFARLVFGENLGEKRREGPCFDSGGRWGFGEDREGNIESGRRREGGFGGGRGRRVDLREPARMEVVGESTMAERKKSSEVNRVGRIDESFNYSNGSNHKDSNASTVQPEQSTSFLRPNIEHRRSSHPKASRRSDLGRRACNSHGSSLFAMGGQMEVSGVPPPPADWNCCFGEKKPAGIALCEGCLGWITAVGVFGSSGDLVLAGCGDAEAVEATPAPEMAPGMGLLCKNYSRLIALVEGPSSWVGEKFLKFGEVLGVDFEGKEERVLDLLRDIEKEANGIREKESDDPRERTKMSLGKAKEGEGKVVVYARRGRSKRRGTLGEKRGGGDSI</sequence>
<comment type="caution">
    <text evidence="3">The sequence shown here is derived from an EMBL/GenBank/DDBJ whole genome shotgun (WGS) entry which is preliminary data.</text>
</comment>
<dbReference type="InterPro" id="IPR025558">
    <property type="entry name" value="DUF4283"/>
</dbReference>
<dbReference type="EMBL" id="JACEIK010005207">
    <property type="protein sequence ID" value="MCE0480968.1"/>
    <property type="molecule type" value="Genomic_DNA"/>
</dbReference>
<evidence type="ECO:0000313" key="4">
    <source>
        <dbReference type="Proteomes" id="UP000823775"/>
    </source>
</evidence>
<gene>
    <name evidence="3" type="ORF">HAX54_038278</name>
</gene>
<feature type="region of interest" description="Disordered" evidence="1">
    <location>
        <begin position="426"/>
        <end position="445"/>
    </location>
</feature>
<feature type="compositionally biased region" description="Polar residues" evidence="1">
    <location>
        <begin position="204"/>
        <end position="229"/>
    </location>
</feature>